<dbReference type="Proteomes" id="UP000092740">
    <property type="component" value="Unassembled WGS sequence"/>
</dbReference>
<reference evidence="1 2" key="1">
    <citation type="submission" date="2016-06" db="EMBL/GenBank/DDBJ databases">
        <title>Simultaneous identification of Haemophilus influenzae and Haemophilus haemolyticus using TaqMan real-time PCR.</title>
        <authorList>
            <person name="Price E.P."/>
            <person name="Sarovich D.S."/>
            <person name="Harris T."/>
            <person name="Spargo J.C."/>
            <person name="Nosworthy E."/>
            <person name="Beissbarth J."/>
            <person name="Smith-Vaughan H.C."/>
        </authorList>
    </citation>
    <scope>NUCLEOTIDE SEQUENCE [LARGE SCALE GENOMIC DNA]</scope>
    <source>
        <strain evidence="1 2">ATCC 9796</strain>
    </source>
</reference>
<dbReference type="GeneID" id="93297407"/>
<organism evidence="1 2">
    <name type="scientific">Haemophilus parainfluenzae</name>
    <dbReference type="NCBI Taxonomy" id="729"/>
    <lineage>
        <taxon>Bacteria</taxon>
        <taxon>Pseudomonadati</taxon>
        <taxon>Pseudomonadota</taxon>
        <taxon>Gammaproteobacteria</taxon>
        <taxon>Pasteurellales</taxon>
        <taxon>Pasteurellaceae</taxon>
        <taxon>Haemophilus</taxon>
    </lineage>
</organism>
<dbReference type="InterPro" id="IPR058702">
    <property type="entry name" value="MafI2-like"/>
</dbReference>
<name>A0AB36EGA4_HAEPA</name>
<dbReference type="Pfam" id="PF26541">
    <property type="entry name" value="MafI2"/>
    <property type="match status" value="1"/>
</dbReference>
<sequence length="104" mass="12169">MNNEIIRLRIVTQNALLGKITKEVRGVYVKIDKNCISICVVIDGPISDYWNEEIYEIGTSIISNFNENYNIDENLIRVDYPISLSFDDYLCVYKRYEDEGNLYT</sequence>
<comment type="caution">
    <text evidence="1">The sequence shown here is derived from an EMBL/GenBank/DDBJ whole genome shotgun (WGS) entry which is preliminary data.</text>
</comment>
<evidence type="ECO:0000313" key="1">
    <source>
        <dbReference type="EMBL" id="OBY53477.1"/>
    </source>
</evidence>
<evidence type="ECO:0000313" key="2">
    <source>
        <dbReference type="Proteomes" id="UP000092740"/>
    </source>
</evidence>
<dbReference type="RefSeq" id="WP_005695796.1">
    <property type="nucleotide sequence ID" value="NZ_CP065991.1"/>
</dbReference>
<gene>
    <name evidence="1" type="ORF">BBB48_01685</name>
</gene>
<accession>A0AB36EGA4</accession>
<proteinExistence type="predicted"/>
<dbReference type="AlphaFoldDB" id="A0AB36EGA4"/>
<dbReference type="EMBL" id="MAQD01000001">
    <property type="protein sequence ID" value="OBY53477.1"/>
    <property type="molecule type" value="Genomic_DNA"/>
</dbReference>
<protein>
    <submittedName>
        <fullName evidence="1">Uncharacterized protein</fullName>
    </submittedName>
</protein>